<keyword evidence="8 11" id="KW-0012">Acyltransferase</keyword>
<organism evidence="13 14">
    <name type="scientific">Lachancea dasiensis</name>
    <dbReference type="NCBI Taxonomy" id="1072105"/>
    <lineage>
        <taxon>Eukaryota</taxon>
        <taxon>Fungi</taxon>
        <taxon>Dikarya</taxon>
        <taxon>Ascomycota</taxon>
        <taxon>Saccharomycotina</taxon>
        <taxon>Saccharomycetes</taxon>
        <taxon>Saccharomycetales</taxon>
        <taxon>Saccharomycetaceae</taxon>
        <taxon>Lachancea</taxon>
    </lineage>
</organism>
<evidence type="ECO:0000256" key="2">
    <source>
        <dbReference type="ARBA" id="ARBA00022679"/>
    </source>
</evidence>
<comment type="similarity">
    <text evidence="9">Belongs to the DHHC palmitoyltransferase family. PFA5 subfamily.</text>
</comment>
<dbReference type="GO" id="GO:0019706">
    <property type="term" value="F:protein-cysteine S-palmitoyltransferase activity"/>
    <property type="evidence" value="ECO:0007669"/>
    <property type="project" value="UniProtKB-EC"/>
</dbReference>
<keyword evidence="6" id="KW-0564">Palmitate</keyword>
<dbReference type="EC" id="2.3.1.225" evidence="11"/>
<dbReference type="GO" id="GO:0016020">
    <property type="term" value="C:membrane"/>
    <property type="evidence" value="ECO:0007669"/>
    <property type="project" value="UniProtKB-SubCell"/>
</dbReference>
<dbReference type="GO" id="GO:0006612">
    <property type="term" value="P:protein targeting to membrane"/>
    <property type="evidence" value="ECO:0007669"/>
    <property type="project" value="TreeGrafter"/>
</dbReference>
<keyword evidence="4 11" id="KW-1133">Transmembrane helix</keyword>
<accession>A0A1G4JU36</accession>
<evidence type="ECO:0000256" key="7">
    <source>
        <dbReference type="ARBA" id="ARBA00023288"/>
    </source>
</evidence>
<evidence type="ECO:0000256" key="5">
    <source>
        <dbReference type="ARBA" id="ARBA00023136"/>
    </source>
</evidence>
<dbReference type="EMBL" id="LT598457">
    <property type="protein sequence ID" value="SCU94324.1"/>
    <property type="molecule type" value="Genomic_DNA"/>
</dbReference>
<feature type="domain" description="Palmitoyltransferase DHHC" evidence="12">
    <location>
        <begin position="124"/>
        <end position="243"/>
    </location>
</feature>
<feature type="transmembrane region" description="Helical" evidence="11">
    <location>
        <begin position="12"/>
        <end position="34"/>
    </location>
</feature>
<dbReference type="InterPro" id="IPR039859">
    <property type="entry name" value="PFA4/ZDH16/20/ERF2-like"/>
</dbReference>
<proteinExistence type="inferred from homology"/>
<evidence type="ECO:0000313" key="13">
    <source>
        <dbReference type="EMBL" id="SCU94324.1"/>
    </source>
</evidence>
<dbReference type="AlphaFoldDB" id="A0A1G4JU36"/>
<evidence type="ECO:0000256" key="8">
    <source>
        <dbReference type="ARBA" id="ARBA00023315"/>
    </source>
</evidence>
<dbReference type="GO" id="GO:0005783">
    <property type="term" value="C:endoplasmic reticulum"/>
    <property type="evidence" value="ECO:0007669"/>
    <property type="project" value="TreeGrafter"/>
</dbReference>
<name>A0A1G4JU36_9SACH</name>
<comment type="domain">
    <text evidence="11">The DHHC domain is required for palmitoyltransferase activity.</text>
</comment>
<comment type="catalytic activity">
    <reaction evidence="10 11">
        <text>L-cysteinyl-[protein] + hexadecanoyl-CoA = S-hexadecanoyl-L-cysteinyl-[protein] + CoA</text>
        <dbReference type="Rhea" id="RHEA:36683"/>
        <dbReference type="Rhea" id="RHEA-COMP:10131"/>
        <dbReference type="Rhea" id="RHEA-COMP:11032"/>
        <dbReference type="ChEBI" id="CHEBI:29950"/>
        <dbReference type="ChEBI" id="CHEBI:57287"/>
        <dbReference type="ChEBI" id="CHEBI:57379"/>
        <dbReference type="ChEBI" id="CHEBI:74151"/>
        <dbReference type="EC" id="2.3.1.225"/>
    </reaction>
</comment>
<evidence type="ECO:0000256" key="1">
    <source>
        <dbReference type="ARBA" id="ARBA00004141"/>
    </source>
</evidence>
<keyword evidence="14" id="KW-1185">Reference proteome</keyword>
<keyword evidence="5 11" id="KW-0472">Membrane</keyword>
<dbReference type="STRING" id="1266660.A0A1G4JU36"/>
<evidence type="ECO:0000256" key="11">
    <source>
        <dbReference type="RuleBase" id="RU079119"/>
    </source>
</evidence>
<keyword evidence="7" id="KW-0449">Lipoprotein</keyword>
<keyword evidence="3 11" id="KW-0812">Transmembrane</keyword>
<dbReference type="GO" id="GO:0005794">
    <property type="term" value="C:Golgi apparatus"/>
    <property type="evidence" value="ECO:0007669"/>
    <property type="project" value="TreeGrafter"/>
</dbReference>
<sequence length="358" mass="41084">MALEHHLWFRCLVPLVLLGLLCYASWAFCYALCYREVYHKFGQKSIGVGLMFGQLVLVVVLIGTWSQLVAIGPGRQPKVLPFRILPENVNSDGEEELSGKSPQHPPMTIVPPSLYQCDPQGYPLWCTACQTIKGNRTHHSSTLGYCVPRFDHYCVWIGTVVGRKNYRLFMQFTMYAGWFCIFVIASIASFLRRMIASRKDIPRVDPNILVLLALCCVFMLMVGPLFLSHCYYMAKNRTSLEVIATKRRSKATKNWLCYLNPVDGLRYVFEFKALDTQDYWKKRGVLANIKEFLGPQYWFWLVPLGTNIKTHDPNSFEYEVILGPYQEVASDQLRELLHSRIANGDFAATFEAYGDKDK</sequence>
<dbReference type="PANTHER" id="PTHR22883:SF23">
    <property type="entry name" value="PALMITOYLTRANSFERASE ZDHHC6"/>
    <property type="match status" value="1"/>
</dbReference>
<comment type="subcellular location">
    <subcellularLocation>
        <location evidence="1">Membrane</location>
        <topology evidence="1">Multi-pass membrane protein</topology>
    </subcellularLocation>
</comment>
<dbReference type="PROSITE" id="PS50216">
    <property type="entry name" value="DHHC"/>
    <property type="match status" value="1"/>
</dbReference>
<dbReference type="Proteomes" id="UP000190274">
    <property type="component" value="Chromosome G"/>
</dbReference>
<evidence type="ECO:0000256" key="9">
    <source>
        <dbReference type="ARBA" id="ARBA00038298"/>
    </source>
</evidence>
<feature type="transmembrane region" description="Helical" evidence="11">
    <location>
        <begin position="175"/>
        <end position="195"/>
    </location>
</feature>
<feature type="transmembrane region" description="Helical" evidence="11">
    <location>
        <begin position="207"/>
        <end position="227"/>
    </location>
</feature>
<dbReference type="InterPro" id="IPR001594">
    <property type="entry name" value="Palmitoyltrfase_DHHC"/>
</dbReference>
<evidence type="ECO:0000313" key="14">
    <source>
        <dbReference type="Proteomes" id="UP000190274"/>
    </source>
</evidence>
<evidence type="ECO:0000259" key="12">
    <source>
        <dbReference type="Pfam" id="PF01529"/>
    </source>
</evidence>
<evidence type="ECO:0000256" key="10">
    <source>
        <dbReference type="ARBA" id="ARBA00048048"/>
    </source>
</evidence>
<evidence type="ECO:0000256" key="6">
    <source>
        <dbReference type="ARBA" id="ARBA00023139"/>
    </source>
</evidence>
<dbReference type="Pfam" id="PF01529">
    <property type="entry name" value="DHHC"/>
    <property type="match status" value="1"/>
</dbReference>
<reference evidence="14" key="1">
    <citation type="submission" date="2016-03" db="EMBL/GenBank/DDBJ databases">
        <authorList>
            <person name="Devillers H."/>
        </authorList>
    </citation>
    <scope>NUCLEOTIDE SEQUENCE [LARGE SCALE GENOMIC DNA]</scope>
</reference>
<evidence type="ECO:0000256" key="4">
    <source>
        <dbReference type="ARBA" id="ARBA00022989"/>
    </source>
</evidence>
<gene>
    <name evidence="13" type="ORF">LADA_0G07866G</name>
</gene>
<feature type="transmembrane region" description="Helical" evidence="11">
    <location>
        <begin position="46"/>
        <end position="65"/>
    </location>
</feature>
<keyword evidence="2 11" id="KW-0808">Transferase</keyword>
<evidence type="ECO:0000256" key="3">
    <source>
        <dbReference type="ARBA" id="ARBA00022692"/>
    </source>
</evidence>
<dbReference type="OrthoDB" id="331948at2759"/>
<dbReference type="PANTHER" id="PTHR22883">
    <property type="entry name" value="ZINC FINGER DHHC DOMAIN CONTAINING PROTEIN"/>
    <property type="match status" value="1"/>
</dbReference>
<protein>
    <recommendedName>
        <fullName evidence="11">Palmitoyltransferase</fullName>
        <ecNumber evidence="11">2.3.1.225</ecNumber>
    </recommendedName>
</protein>